<accession>A0A6N1NRE4</accession>
<proteinExistence type="predicted"/>
<reference evidence="1" key="2">
    <citation type="journal article" date="2018" name="Nat. Commun.">
        <title>Tailed giant Tupanvirus possesses the most complete translational apparatus of the known virosphere.</title>
        <authorList>
            <person name="Abrahao J."/>
            <person name="Silva L."/>
            <person name="Silva L.S."/>
            <person name="Khalil J.Y.B."/>
            <person name="Rodrigues R."/>
            <person name="Arantes T."/>
            <person name="Assis F."/>
            <person name="Boratto P."/>
            <person name="Andrade M."/>
            <person name="Kroon E.G."/>
            <person name="Ribeiro B."/>
            <person name="Bergier I."/>
            <person name="Seligmann H."/>
            <person name="Ghigo E."/>
            <person name="Colson P."/>
            <person name="Levasseur A."/>
            <person name="Kroemer G."/>
            <person name="Raoult D."/>
            <person name="La Scola B."/>
        </authorList>
    </citation>
    <scope>NUCLEOTIDE SEQUENCE [LARGE SCALE GENOMIC DNA]</scope>
    <source>
        <strain evidence="1">Deep ocean</strain>
    </source>
</reference>
<name>A0A6N1NRE4_9VIRU</name>
<dbReference type="GeneID" id="80517748"/>
<dbReference type="EMBL" id="MF405918">
    <property type="protein sequence ID" value="QKU34426.1"/>
    <property type="molecule type" value="Genomic_DNA"/>
</dbReference>
<dbReference type="RefSeq" id="YP_010781057.1">
    <property type="nucleotide sequence ID" value="NC_075038.1"/>
</dbReference>
<organism evidence="1">
    <name type="scientific">Tupanvirus deep ocean</name>
    <dbReference type="NCBI Taxonomy" id="2126984"/>
    <lineage>
        <taxon>Viruses</taxon>
        <taxon>Varidnaviria</taxon>
        <taxon>Bamfordvirae</taxon>
        <taxon>Nucleocytoviricota</taxon>
        <taxon>Megaviricetes</taxon>
        <taxon>Imitervirales</taxon>
        <taxon>Mimiviridae</taxon>
        <taxon>Megamimivirinae</taxon>
        <taxon>Tupanvirus</taxon>
        <taxon>Tupanvirus altamarinense</taxon>
    </lineage>
</organism>
<sequence length="51" mass="6162">MNALIVDQFNQLIKKIKAEYLNAQLDRNLKEIEIQEYRLKQMKRILGIILF</sequence>
<protein>
    <submittedName>
        <fullName evidence="1">Putative DNA polymerase family X</fullName>
    </submittedName>
</protein>
<reference evidence="1" key="1">
    <citation type="submission" date="2017-06" db="EMBL/GenBank/DDBJ databases">
        <authorList>
            <person name="Assis F.L."/>
            <person name="Abrahao J.S."/>
            <person name="Silva L."/>
            <person name="Khalil J.B."/>
            <person name="Rodrigues R."/>
            <person name="Silva L.S."/>
            <person name="Boratto P."/>
            <person name="Andrade M."/>
            <person name="Kroon E.G."/>
            <person name="Ribeiro B."/>
            <person name="Bergier I."/>
            <person name="Seligmann H."/>
            <person name="Ghigo E."/>
            <person name="Colson P."/>
            <person name="Levasseur A."/>
            <person name="Raoult D."/>
            <person name="Scola B.L."/>
        </authorList>
    </citation>
    <scope>NUCLEOTIDE SEQUENCE</scope>
    <source>
        <strain evidence="1">Deep ocean</strain>
    </source>
</reference>
<evidence type="ECO:0000313" key="1">
    <source>
        <dbReference type="EMBL" id="QKU34426.1"/>
    </source>
</evidence>
<dbReference type="KEGG" id="vg:80517748"/>